<dbReference type="OrthoDB" id="9793325at2"/>
<reference evidence="3" key="1">
    <citation type="journal article" date="2014" name="Int. J. Syst. Evol. Microbiol.">
        <title>Complete genome sequence of Corynebacterium casei LMG S-19264T (=DSM 44701T), isolated from a smear-ripened cheese.</title>
        <authorList>
            <consortium name="US DOE Joint Genome Institute (JGI-PGF)"/>
            <person name="Walter F."/>
            <person name="Albersmeier A."/>
            <person name="Kalinowski J."/>
            <person name="Ruckert C."/>
        </authorList>
    </citation>
    <scope>NUCLEOTIDE SEQUENCE</scope>
    <source>
        <strain evidence="3">CGMCC 1.15360</strain>
    </source>
</reference>
<sequence>MDLGLKGKKVIIGGATRGLSKEAVKLFAAEGCDIGMFSRNGEALDELASGFAGKGGKYVTREFVLDDREEYKAMLAGLADELGGCDIFIHSISSSGANGAQDWEESFRIDMLGAVDAVEALEPYLEKSDAGSIVMMSSTAAVETFLVPQAFNAIKGALITYASQLSQALAPKGIRVNCVSPGPICYPGGNWDGVKAVMPELVEGIEGQIPLGNRMGSPEDVAPGIVFLSSPAAKYIIGANLVIDGGYTKRIQF</sequence>
<dbReference type="PANTHER" id="PTHR43639:SF1">
    <property type="entry name" value="SHORT-CHAIN DEHYDROGENASE_REDUCTASE FAMILY PROTEIN"/>
    <property type="match status" value="1"/>
</dbReference>
<dbReference type="InterPro" id="IPR036291">
    <property type="entry name" value="NAD(P)-bd_dom_sf"/>
</dbReference>
<dbReference type="RefSeq" id="WP_066770626.1">
    <property type="nucleotide sequence ID" value="NZ_BMIP01000009.1"/>
</dbReference>
<evidence type="ECO:0000313" key="3">
    <source>
        <dbReference type="EMBL" id="GGD80862.1"/>
    </source>
</evidence>
<dbReference type="PRINTS" id="PR00081">
    <property type="entry name" value="GDHRDH"/>
</dbReference>
<proteinExistence type="inferred from homology"/>
<dbReference type="Proteomes" id="UP000612349">
    <property type="component" value="Unassembled WGS sequence"/>
</dbReference>
<dbReference type="EMBL" id="BMIP01000009">
    <property type="protein sequence ID" value="GGD80862.1"/>
    <property type="molecule type" value="Genomic_DNA"/>
</dbReference>
<organism evidence="3 4">
    <name type="scientific">Croceicoccus mobilis</name>
    <dbReference type="NCBI Taxonomy" id="1703339"/>
    <lineage>
        <taxon>Bacteria</taxon>
        <taxon>Pseudomonadati</taxon>
        <taxon>Pseudomonadota</taxon>
        <taxon>Alphaproteobacteria</taxon>
        <taxon>Sphingomonadales</taxon>
        <taxon>Erythrobacteraceae</taxon>
        <taxon>Croceicoccus</taxon>
    </lineage>
</organism>
<dbReference type="Gene3D" id="3.40.50.720">
    <property type="entry name" value="NAD(P)-binding Rossmann-like Domain"/>
    <property type="match status" value="1"/>
</dbReference>
<dbReference type="PANTHER" id="PTHR43639">
    <property type="entry name" value="OXIDOREDUCTASE, SHORT-CHAIN DEHYDROGENASE/REDUCTASE FAMILY (AFU_ORTHOLOGUE AFUA_5G02870)"/>
    <property type="match status" value="1"/>
</dbReference>
<protein>
    <submittedName>
        <fullName evidence="3">3-ketoacyl-ACP reductase</fullName>
    </submittedName>
</protein>
<evidence type="ECO:0000313" key="4">
    <source>
        <dbReference type="Proteomes" id="UP000612349"/>
    </source>
</evidence>
<gene>
    <name evidence="3" type="ORF">GCM10010990_33450</name>
</gene>
<name>A0A917DXH2_9SPHN</name>
<comment type="similarity">
    <text evidence="1">Belongs to the short-chain dehydrogenases/reductases (SDR) family.</text>
</comment>
<keyword evidence="4" id="KW-1185">Reference proteome</keyword>
<evidence type="ECO:0000256" key="1">
    <source>
        <dbReference type="ARBA" id="ARBA00006484"/>
    </source>
</evidence>
<dbReference type="SUPFAM" id="SSF51735">
    <property type="entry name" value="NAD(P)-binding Rossmann-fold domains"/>
    <property type="match status" value="1"/>
</dbReference>
<dbReference type="InterPro" id="IPR002347">
    <property type="entry name" value="SDR_fam"/>
</dbReference>
<accession>A0A917DXH2</accession>
<comment type="caution">
    <text evidence="3">The sequence shown here is derived from an EMBL/GenBank/DDBJ whole genome shotgun (WGS) entry which is preliminary data.</text>
</comment>
<keyword evidence="2" id="KW-0560">Oxidoreductase</keyword>
<dbReference type="Pfam" id="PF13561">
    <property type="entry name" value="adh_short_C2"/>
    <property type="match status" value="1"/>
</dbReference>
<evidence type="ECO:0000256" key="2">
    <source>
        <dbReference type="ARBA" id="ARBA00023002"/>
    </source>
</evidence>
<dbReference type="AlphaFoldDB" id="A0A917DXH2"/>
<reference evidence="3" key="2">
    <citation type="submission" date="2020-09" db="EMBL/GenBank/DDBJ databases">
        <authorList>
            <person name="Sun Q."/>
            <person name="Zhou Y."/>
        </authorList>
    </citation>
    <scope>NUCLEOTIDE SEQUENCE</scope>
    <source>
        <strain evidence="3">CGMCC 1.15360</strain>
    </source>
</reference>
<dbReference type="GO" id="GO:0016491">
    <property type="term" value="F:oxidoreductase activity"/>
    <property type="evidence" value="ECO:0007669"/>
    <property type="project" value="UniProtKB-KW"/>
</dbReference>
<dbReference type="CDD" id="cd05233">
    <property type="entry name" value="SDR_c"/>
    <property type="match status" value="1"/>
</dbReference>